<name>A0AAD6UVA8_9AGAR</name>
<dbReference type="AlphaFoldDB" id="A0AAD6UVA8"/>
<gene>
    <name evidence="2" type="ORF">GGX14DRAFT_575744</name>
</gene>
<dbReference type="EMBL" id="JARJCW010000092">
    <property type="protein sequence ID" value="KAJ7195216.1"/>
    <property type="molecule type" value="Genomic_DNA"/>
</dbReference>
<evidence type="ECO:0000313" key="3">
    <source>
        <dbReference type="Proteomes" id="UP001219525"/>
    </source>
</evidence>
<protein>
    <submittedName>
        <fullName evidence="2">Uncharacterized protein</fullName>
    </submittedName>
</protein>
<feature type="compositionally biased region" description="Basic and acidic residues" evidence="1">
    <location>
        <begin position="1"/>
        <end position="19"/>
    </location>
</feature>
<comment type="caution">
    <text evidence="2">The sequence shown here is derived from an EMBL/GenBank/DDBJ whole genome shotgun (WGS) entry which is preliminary data.</text>
</comment>
<sequence length="229" mass="24591">MTLELKETSRKEDVAESPRQDTASSQDLAKTSHRLASMHAYTSFTLMGPSCNRLIKKLNNVNDAWLDPESNGVPSASNAALLRDNRNTAVPVPAASLTVEPIEEDFLATPVQIDEPIVAAAAVRDSGPVLRGEPTIGHDIPIVTTATAVDSPAPSRFIQLLPRSSDSDSDDPQIDLASGFPVLPPSKDTDPSPAGPIDALQTRFLTAKIRIPHLQYEERSKGNPILEPS</sequence>
<dbReference type="Proteomes" id="UP001219525">
    <property type="component" value="Unassembled WGS sequence"/>
</dbReference>
<feature type="compositionally biased region" description="Polar residues" evidence="1">
    <location>
        <begin position="20"/>
        <end position="29"/>
    </location>
</feature>
<evidence type="ECO:0000313" key="2">
    <source>
        <dbReference type="EMBL" id="KAJ7195216.1"/>
    </source>
</evidence>
<keyword evidence="3" id="KW-1185">Reference proteome</keyword>
<accession>A0AAD6UVA8</accession>
<organism evidence="2 3">
    <name type="scientific">Mycena pura</name>
    <dbReference type="NCBI Taxonomy" id="153505"/>
    <lineage>
        <taxon>Eukaryota</taxon>
        <taxon>Fungi</taxon>
        <taxon>Dikarya</taxon>
        <taxon>Basidiomycota</taxon>
        <taxon>Agaricomycotina</taxon>
        <taxon>Agaricomycetes</taxon>
        <taxon>Agaricomycetidae</taxon>
        <taxon>Agaricales</taxon>
        <taxon>Marasmiineae</taxon>
        <taxon>Mycenaceae</taxon>
        <taxon>Mycena</taxon>
    </lineage>
</organism>
<proteinExistence type="predicted"/>
<reference evidence="2" key="1">
    <citation type="submission" date="2023-03" db="EMBL/GenBank/DDBJ databases">
        <title>Massive genome expansion in bonnet fungi (Mycena s.s.) driven by repeated elements and novel gene families across ecological guilds.</title>
        <authorList>
            <consortium name="Lawrence Berkeley National Laboratory"/>
            <person name="Harder C.B."/>
            <person name="Miyauchi S."/>
            <person name="Viragh M."/>
            <person name="Kuo A."/>
            <person name="Thoen E."/>
            <person name="Andreopoulos B."/>
            <person name="Lu D."/>
            <person name="Skrede I."/>
            <person name="Drula E."/>
            <person name="Henrissat B."/>
            <person name="Morin E."/>
            <person name="Kohler A."/>
            <person name="Barry K."/>
            <person name="LaButti K."/>
            <person name="Morin E."/>
            <person name="Salamov A."/>
            <person name="Lipzen A."/>
            <person name="Mereny Z."/>
            <person name="Hegedus B."/>
            <person name="Baldrian P."/>
            <person name="Stursova M."/>
            <person name="Weitz H."/>
            <person name="Taylor A."/>
            <person name="Grigoriev I.V."/>
            <person name="Nagy L.G."/>
            <person name="Martin F."/>
            <person name="Kauserud H."/>
        </authorList>
    </citation>
    <scope>NUCLEOTIDE SEQUENCE</scope>
    <source>
        <strain evidence="2">9144</strain>
    </source>
</reference>
<feature type="region of interest" description="Disordered" evidence="1">
    <location>
        <begin position="1"/>
        <end position="29"/>
    </location>
</feature>
<evidence type="ECO:0000256" key="1">
    <source>
        <dbReference type="SAM" id="MobiDB-lite"/>
    </source>
</evidence>
<feature type="region of interest" description="Disordered" evidence="1">
    <location>
        <begin position="162"/>
        <end position="197"/>
    </location>
</feature>